<evidence type="ECO:0000313" key="7">
    <source>
        <dbReference type="Proteomes" id="UP000503464"/>
    </source>
</evidence>
<dbReference type="InterPro" id="IPR050263">
    <property type="entry name" value="Bact_Fimbrial_Adh_Pro"/>
</dbReference>
<dbReference type="GO" id="GO:0009289">
    <property type="term" value="C:pilus"/>
    <property type="evidence" value="ECO:0007669"/>
    <property type="project" value="UniProtKB-SubCell"/>
</dbReference>
<dbReference type="SUPFAM" id="SSF49401">
    <property type="entry name" value="Bacterial adhesins"/>
    <property type="match status" value="1"/>
</dbReference>
<dbReference type="AlphaFoldDB" id="A0AAE7JVW2"/>
<keyword evidence="4" id="KW-0281">Fimbrium</keyword>
<evidence type="ECO:0000256" key="3">
    <source>
        <dbReference type="ARBA" id="ARBA00022729"/>
    </source>
</evidence>
<evidence type="ECO:0000256" key="1">
    <source>
        <dbReference type="ARBA" id="ARBA00004561"/>
    </source>
</evidence>
<protein>
    <submittedName>
        <fullName evidence="6">Type 1 fimbrial protein</fullName>
    </submittedName>
</protein>
<comment type="similarity">
    <text evidence="2">Belongs to the fimbrial protein family.</text>
</comment>
<keyword evidence="3 5" id="KW-0732">Signal</keyword>
<dbReference type="InterPro" id="IPR039458">
    <property type="entry name" value="FimA-like"/>
</dbReference>
<comment type="subcellular location">
    <subcellularLocation>
        <location evidence="1">Fimbrium</location>
    </subcellularLocation>
</comment>
<dbReference type="InterPro" id="IPR008966">
    <property type="entry name" value="Adhesion_dom_sf"/>
</dbReference>
<dbReference type="InterPro" id="IPR036937">
    <property type="entry name" value="Adhesion_dom_fimbrial_sf"/>
</dbReference>
<reference evidence="7" key="1">
    <citation type="submission" date="2020-03" db="EMBL/GenBank/DDBJ databases">
        <title>Genome sequences of seven Enterobacteriaceae strains isolated from Canadian wastewater treatment facilities.</title>
        <authorList>
            <person name="Huang H."/>
            <person name="Chmara J.T."/>
            <person name="Duceppe M.-O."/>
        </authorList>
    </citation>
    <scope>NUCLEOTIDE SEQUENCE [LARGE SCALE GENOMIC DNA]</scope>
    <source>
        <strain evidence="7">Biosolid 3</strain>
    </source>
</reference>
<dbReference type="Pfam" id="PF16970">
    <property type="entry name" value="FimA"/>
    <property type="match status" value="1"/>
</dbReference>
<name>A0AAE7JVW2_SERFO</name>
<organism evidence="6 7">
    <name type="scientific">Serratia fonticola</name>
    <dbReference type="NCBI Taxonomy" id="47917"/>
    <lineage>
        <taxon>Bacteria</taxon>
        <taxon>Pseudomonadati</taxon>
        <taxon>Pseudomonadota</taxon>
        <taxon>Gammaproteobacteria</taxon>
        <taxon>Enterobacterales</taxon>
        <taxon>Yersiniaceae</taxon>
        <taxon>Serratia</taxon>
    </lineage>
</organism>
<sequence>MNVLNGCINSPRVENMKISKLSAVLALTVCATAIPSLSAQAADGTITFNGKVTDQTCTISTPGGKDFTVTLPTVSSSTLNAVSATAGRTPFAINLTKCSKGQVATYFEPGSTVDFKTGRLNNQTKTNAATNVQIQLLGSNNQFLPILAATNNGAQANSQWVTVANEGDSADLNYYAEYFATAAAGAGDVTSNVQYTIIYQ</sequence>
<evidence type="ECO:0000313" key="6">
    <source>
        <dbReference type="EMBL" id="QKJ61497.2"/>
    </source>
</evidence>
<evidence type="ECO:0000256" key="2">
    <source>
        <dbReference type="ARBA" id="ARBA00006671"/>
    </source>
</evidence>
<evidence type="ECO:0000256" key="5">
    <source>
        <dbReference type="SAM" id="SignalP"/>
    </source>
</evidence>
<dbReference type="Proteomes" id="UP000503464">
    <property type="component" value="Chromosome"/>
</dbReference>
<dbReference type="EMBL" id="CP054160">
    <property type="protein sequence ID" value="QKJ61497.2"/>
    <property type="molecule type" value="Genomic_DNA"/>
</dbReference>
<dbReference type="PANTHER" id="PTHR33420:SF3">
    <property type="entry name" value="FIMBRIAL SUBUNIT ELFA"/>
    <property type="match status" value="1"/>
</dbReference>
<feature type="chain" id="PRO_5042078105" evidence="5">
    <location>
        <begin position="42"/>
        <end position="200"/>
    </location>
</feature>
<gene>
    <name evidence="6" type="ORF">G9399_17845</name>
</gene>
<accession>A0AAE7JVW2</accession>
<dbReference type="GO" id="GO:0043709">
    <property type="term" value="P:cell adhesion involved in single-species biofilm formation"/>
    <property type="evidence" value="ECO:0007669"/>
    <property type="project" value="TreeGrafter"/>
</dbReference>
<proteinExistence type="inferred from homology"/>
<evidence type="ECO:0000256" key="4">
    <source>
        <dbReference type="ARBA" id="ARBA00023263"/>
    </source>
</evidence>
<dbReference type="Gene3D" id="2.60.40.1090">
    <property type="entry name" value="Fimbrial-type adhesion domain"/>
    <property type="match status" value="1"/>
</dbReference>
<feature type="signal peptide" evidence="5">
    <location>
        <begin position="1"/>
        <end position="41"/>
    </location>
</feature>
<dbReference type="PANTHER" id="PTHR33420">
    <property type="entry name" value="FIMBRIAL SUBUNIT ELFA-RELATED"/>
    <property type="match status" value="1"/>
</dbReference>